<evidence type="ECO:0000256" key="7">
    <source>
        <dbReference type="ARBA" id="ARBA00022833"/>
    </source>
</evidence>
<dbReference type="GO" id="GO:0008143">
    <property type="term" value="F:poly(A) binding"/>
    <property type="evidence" value="ECO:0007669"/>
    <property type="project" value="InterPro"/>
</dbReference>
<dbReference type="KEGG" id="dpl:KGM_206704"/>
<sequence length="881" mass="99670">MDVVGSEIGQKMRSAIKAKLTELGCYVDDELPDYVMVMVANKRTRAQMEDDLQLFLGDNTELFVNWLHQVLKKLQEVTVAAPLKADAKRDKSESKEKKVKDKKDKDKTKKSEAKKSKKKDKAKEKARKKEDKKDHKSKKKNKHDMIRPNIPPLLMNMEKDSEPSITDVFAGQILKNHGVSLEPYKDSANDIERDLKESKRPLLPIIDPATITQPEINTKANSSDENLNSNEATTEITQIEAKIQGLKQKLVDQLDSMSDDEDFLNIRTEADELMNDFAEDVLQEISIPPPATPPLRTKCPTPKHNKCLSPKNPSPPKFQPPPKPIEAKEMETLPQIELNLPKRPIRERLGARETQKPVETKEIETKKPDSPERFTPEKEPEMKPPKKSARSRLGSQTEHNRNVTPQNSQDTPETSSKRLTSKVCAGRSCLSVVRVRPRPRVPAPASSLLLRAVADAHKSLLNIPPKIDTEPNKIKRALVLPMRRAETKKIVIQVPVDTSDSQGDTISLGEDIDIEDKSNKTCSDVKEKTVFKPQSIKKVIQNTEYVPSRSPNCDDDILDTINIHNPTVDKDKDTQFIVTMDGYHPNAFLAKKLMTEGLLDEENDDTPKPQAELDEKREQDPPKKKEEEMPKKKSDKKNEEEAPKKITDKKKEEIAPKKKLNDTNNESTQVIIKKENTKQGELNKEDTKVDKKTDSAEPDEPPIKKRKASPIIFDVDKKKDKEPDRIRERTISSSSDNHITLSTTASAHKFDSVPPLSLSDRKPVWCRTFPLCRYGSSCAFSHPRCKFAAACTRRGCVYSHSPDANTPATTPLLASHVVPSANYKTITSMTIPSMCKYYPHCVNPSCHYYHPKPCRYGKTCANKIECNFYHNDVPSKFKYSV</sequence>
<evidence type="ECO:0000256" key="5">
    <source>
        <dbReference type="ARBA" id="ARBA00022737"/>
    </source>
</evidence>
<evidence type="ECO:0000256" key="6">
    <source>
        <dbReference type="ARBA" id="ARBA00022771"/>
    </source>
</evidence>
<dbReference type="eggNOG" id="KOG3702">
    <property type="taxonomic scope" value="Eukaryota"/>
</dbReference>
<dbReference type="Gene3D" id="4.10.1000.30">
    <property type="match status" value="1"/>
</dbReference>
<dbReference type="PANTHER" id="PTHR14738:SF29">
    <property type="entry name" value="ZINC FINGER CCCH DOMAIN-CONTAINING PROTEIN 14"/>
    <property type="match status" value="1"/>
</dbReference>
<feature type="compositionally biased region" description="Pro residues" evidence="9">
    <location>
        <begin position="312"/>
        <end position="324"/>
    </location>
</feature>
<comment type="caution">
    <text evidence="10">The sequence shown here is derived from an EMBL/GenBank/DDBJ whole genome shotgun (WGS) entry which is preliminary data.</text>
</comment>
<name>A0A212ETG6_DANPL</name>
<dbReference type="AlphaFoldDB" id="A0A212ETG6"/>
<evidence type="ECO:0000256" key="9">
    <source>
        <dbReference type="SAM" id="MobiDB-lite"/>
    </source>
</evidence>
<evidence type="ECO:0000313" key="10">
    <source>
        <dbReference type="EMBL" id="OWR44786.1"/>
    </source>
</evidence>
<proteinExistence type="inferred from homology"/>
<dbReference type="GO" id="GO:0005737">
    <property type="term" value="C:cytoplasm"/>
    <property type="evidence" value="ECO:0007669"/>
    <property type="project" value="TreeGrafter"/>
</dbReference>
<dbReference type="STRING" id="278856.A0A212ETG6"/>
<keyword evidence="5" id="KW-0677">Repeat</keyword>
<feature type="compositionally biased region" description="Basic and acidic residues" evidence="9">
    <location>
        <begin position="672"/>
        <end position="695"/>
    </location>
</feature>
<keyword evidence="6" id="KW-0863">Zinc-finger</keyword>
<dbReference type="Gene3D" id="1.20.1390.10">
    <property type="entry name" value="PWI domain"/>
    <property type="match status" value="1"/>
</dbReference>
<dbReference type="GO" id="GO:0008270">
    <property type="term" value="F:zinc ion binding"/>
    <property type="evidence" value="ECO:0007669"/>
    <property type="project" value="UniProtKB-KW"/>
</dbReference>
<protein>
    <recommendedName>
        <fullName evidence="3">Zinc finger CCCH domain-containing protein 14</fullName>
    </recommendedName>
</protein>
<gene>
    <name evidence="10" type="ORF">KGM_206704</name>
</gene>
<dbReference type="FunCoup" id="A0A212ETG6">
    <property type="interactions" value="412"/>
</dbReference>
<organism evidence="10 11">
    <name type="scientific">Danaus plexippus plexippus</name>
    <dbReference type="NCBI Taxonomy" id="278856"/>
    <lineage>
        <taxon>Eukaryota</taxon>
        <taxon>Metazoa</taxon>
        <taxon>Ecdysozoa</taxon>
        <taxon>Arthropoda</taxon>
        <taxon>Hexapoda</taxon>
        <taxon>Insecta</taxon>
        <taxon>Pterygota</taxon>
        <taxon>Neoptera</taxon>
        <taxon>Endopterygota</taxon>
        <taxon>Lepidoptera</taxon>
        <taxon>Glossata</taxon>
        <taxon>Ditrysia</taxon>
        <taxon>Papilionoidea</taxon>
        <taxon>Nymphalidae</taxon>
        <taxon>Danainae</taxon>
        <taxon>Danaini</taxon>
        <taxon>Danaina</taxon>
        <taxon>Danaus</taxon>
        <taxon>Danaus</taxon>
    </lineage>
</organism>
<keyword evidence="7" id="KW-0862">Zinc</keyword>
<evidence type="ECO:0000256" key="3">
    <source>
        <dbReference type="ARBA" id="ARBA00015071"/>
    </source>
</evidence>
<dbReference type="Proteomes" id="UP000007151">
    <property type="component" value="Unassembled WGS sequence"/>
</dbReference>
<comment type="similarity">
    <text evidence="2">Belongs to the ZC3H14 family.</text>
</comment>
<evidence type="ECO:0000256" key="8">
    <source>
        <dbReference type="ARBA" id="ARBA00023242"/>
    </source>
</evidence>
<evidence type="ECO:0000256" key="1">
    <source>
        <dbReference type="ARBA" id="ARBA00004123"/>
    </source>
</evidence>
<keyword evidence="8" id="KW-0539">Nucleus</keyword>
<evidence type="ECO:0000313" key="11">
    <source>
        <dbReference type="Proteomes" id="UP000007151"/>
    </source>
</evidence>
<feature type="region of interest" description="Disordered" evidence="9">
    <location>
        <begin position="286"/>
        <end position="420"/>
    </location>
</feature>
<keyword evidence="11" id="KW-1185">Reference proteome</keyword>
<feature type="compositionally biased region" description="Polar residues" evidence="9">
    <location>
        <begin position="393"/>
        <end position="418"/>
    </location>
</feature>
<feature type="compositionally biased region" description="Basic and acidic residues" evidence="9">
    <location>
        <begin position="121"/>
        <end position="134"/>
    </location>
</feature>
<dbReference type="GO" id="GO:0005634">
    <property type="term" value="C:nucleus"/>
    <property type="evidence" value="ECO:0007669"/>
    <property type="project" value="UniProtKB-SubCell"/>
</dbReference>
<feature type="compositionally biased region" description="Basic and acidic residues" evidence="9">
    <location>
        <begin position="85"/>
        <end position="114"/>
    </location>
</feature>
<dbReference type="OrthoDB" id="5589010at2759"/>
<comment type="subcellular location">
    <subcellularLocation>
        <location evidence="1">Nucleus</location>
    </subcellularLocation>
</comment>
<dbReference type="Pfam" id="PF14608">
    <property type="entry name" value="zf-CCCH_2"/>
    <property type="match status" value="4"/>
</dbReference>
<dbReference type="Gene3D" id="4.10.1000.40">
    <property type="match status" value="1"/>
</dbReference>
<feature type="compositionally biased region" description="Basic and acidic residues" evidence="9">
    <location>
        <begin position="605"/>
        <end position="661"/>
    </location>
</feature>
<feature type="compositionally biased region" description="Basic and acidic residues" evidence="9">
    <location>
        <begin position="344"/>
        <end position="384"/>
    </location>
</feature>
<feature type="region of interest" description="Disordered" evidence="9">
    <location>
        <begin position="205"/>
        <end position="229"/>
    </location>
</feature>
<reference evidence="10 11" key="1">
    <citation type="journal article" date="2011" name="Cell">
        <title>The monarch butterfly genome yields insights into long-distance migration.</title>
        <authorList>
            <person name="Zhan S."/>
            <person name="Merlin C."/>
            <person name="Boore J.L."/>
            <person name="Reppert S.M."/>
        </authorList>
    </citation>
    <scope>NUCLEOTIDE SEQUENCE [LARGE SCALE GENOMIC DNA]</scope>
    <source>
        <strain evidence="10">F-2</strain>
    </source>
</reference>
<feature type="region of interest" description="Disordered" evidence="9">
    <location>
        <begin position="600"/>
        <end position="724"/>
    </location>
</feature>
<accession>A0A212ETG6</accession>
<keyword evidence="4" id="KW-0479">Metal-binding</keyword>
<feature type="region of interest" description="Disordered" evidence="9">
    <location>
        <begin position="84"/>
        <end position="151"/>
    </location>
</feature>
<dbReference type="GO" id="GO:0043488">
    <property type="term" value="P:regulation of mRNA stability"/>
    <property type="evidence" value="ECO:0007669"/>
    <property type="project" value="InterPro"/>
</dbReference>
<feature type="compositionally biased region" description="Basic and acidic residues" evidence="9">
    <location>
        <begin position="714"/>
        <end position="724"/>
    </location>
</feature>
<dbReference type="InterPro" id="IPR040366">
    <property type="entry name" value="Nab2/ZC3H14"/>
</dbReference>
<evidence type="ECO:0000256" key="2">
    <source>
        <dbReference type="ARBA" id="ARBA00008423"/>
    </source>
</evidence>
<feature type="compositionally biased region" description="Polar residues" evidence="9">
    <location>
        <begin position="210"/>
        <end position="229"/>
    </location>
</feature>
<dbReference type="PANTHER" id="PTHR14738">
    <property type="entry name" value="ZINC FINGER CCCH DOMAIN-CONTAINING PROTEIN 14"/>
    <property type="match status" value="1"/>
</dbReference>
<dbReference type="EMBL" id="AGBW02012587">
    <property type="protein sequence ID" value="OWR44786.1"/>
    <property type="molecule type" value="Genomic_DNA"/>
</dbReference>
<evidence type="ECO:0000256" key="4">
    <source>
        <dbReference type="ARBA" id="ARBA00022723"/>
    </source>
</evidence>